<dbReference type="GeneID" id="19147748"/>
<organism evidence="2 3">
    <name type="scientific">Cochliobolus carbonum (strain 26-R-13)</name>
    <name type="common">Maize leaf spot fungus</name>
    <name type="synonym">Bipolaris zeicola</name>
    <dbReference type="NCBI Taxonomy" id="930089"/>
    <lineage>
        <taxon>Eukaryota</taxon>
        <taxon>Fungi</taxon>
        <taxon>Dikarya</taxon>
        <taxon>Ascomycota</taxon>
        <taxon>Pezizomycotina</taxon>
        <taxon>Dothideomycetes</taxon>
        <taxon>Pleosporomycetidae</taxon>
        <taxon>Pleosporales</taxon>
        <taxon>Pleosporineae</taxon>
        <taxon>Pleosporaceae</taxon>
        <taxon>Bipolaris</taxon>
    </lineage>
</organism>
<dbReference type="Proteomes" id="UP000053841">
    <property type="component" value="Unassembled WGS sequence"/>
</dbReference>
<dbReference type="KEGG" id="bze:COCCADRAFT_34429"/>
<feature type="region of interest" description="Disordered" evidence="1">
    <location>
        <begin position="10"/>
        <end position="46"/>
    </location>
</feature>
<evidence type="ECO:0000256" key="1">
    <source>
        <dbReference type="SAM" id="MobiDB-lite"/>
    </source>
</evidence>
<sequence>MEPWSVLWSNCKSKEGRGSPLQQTDRAKGTTQHQGGHDMRQPRPNPTISVVRAVWWGPHQKGPPLPAAPSPCHPLLKSAVGEWRRGDCDACCRSRSSSQWVWMDAGWRRDGWMDMDWVCKAVVGYGQAWYMEVNGGGSGCRNGRSGCPLSGRVPCATHHGHGIVICSMQSVCSRPSGRPVQPGSLLRLVLMVLVAAAQEAGAWRRHMKRVSVVSPTCRRQGQPFSPIVPSLSPSAWTCTTHNFTHTLPYTGPQTSNLATEKKQYHPAFGVSCRTPSVVLHTIICPSHVCCPGHQTSYSICRAMATIDPSPLCLTHPSRRPRTVSANKLTDWPEP</sequence>
<reference evidence="2 3" key="1">
    <citation type="journal article" date="2013" name="PLoS Genet.">
        <title>Comparative genome structure, secondary metabolite, and effector coding capacity across Cochliobolus pathogens.</title>
        <authorList>
            <person name="Condon B.J."/>
            <person name="Leng Y."/>
            <person name="Wu D."/>
            <person name="Bushley K.E."/>
            <person name="Ohm R.A."/>
            <person name="Otillar R."/>
            <person name="Martin J."/>
            <person name="Schackwitz W."/>
            <person name="Grimwood J."/>
            <person name="MohdZainudin N."/>
            <person name="Xue C."/>
            <person name="Wang R."/>
            <person name="Manning V.A."/>
            <person name="Dhillon B."/>
            <person name="Tu Z.J."/>
            <person name="Steffenson B.J."/>
            <person name="Salamov A."/>
            <person name="Sun H."/>
            <person name="Lowry S."/>
            <person name="LaButti K."/>
            <person name="Han J."/>
            <person name="Copeland A."/>
            <person name="Lindquist E."/>
            <person name="Barry K."/>
            <person name="Schmutz J."/>
            <person name="Baker S.E."/>
            <person name="Ciuffetti L.M."/>
            <person name="Grigoriev I.V."/>
            <person name="Zhong S."/>
            <person name="Turgeon B.G."/>
        </authorList>
    </citation>
    <scope>NUCLEOTIDE SEQUENCE [LARGE SCALE GENOMIC DNA]</scope>
    <source>
        <strain evidence="2 3">26-R-13</strain>
    </source>
</reference>
<keyword evidence="3" id="KW-1185">Reference proteome</keyword>
<dbReference type="HOGENOM" id="CLU_733637_0_0_1"/>
<dbReference type="RefSeq" id="XP_007709537.1">
    <property type="nucleotide sequence ID" value="XM_007711347.1"/>
</dbReference>
<gene>
    <name evidence="2" type="ORF">COCCADRAFT_34429</name>
</gene>
<dbReference type="AlphaFoldDB" id="W6YKF6"/>
<dbReference type="EMBL" id="KI964565">
    <property type="protein sequence ID" value="EUC36144.1"/>
    <property type="molecule type" value="Genomic_DNA"/>
</dbReference>
<name>W6YKF6_COCC2</name>
<evidence type="ECO:0000313" key="3">
    <source>
        <dbReference type="Proteomes" id="UP000053841"/>
    </source>
</evidence>
<protein>
    <submittedName>
        <fullName evidence="2">Uncharacterized protein</fullName>
    </submittedName>
</protein>
<feature type="compositionally biased region" description="Polar residues" evidence="1">
    <location>
        <begin position="20"/>
        <end position="34"/>
    </location>
</feature>
<accession>W6YKF6</accession>
<dbReference type="eggNOG" id="ENOG502TMGH">
    <property type="taxonomic scope" value="Eukaryota"/>
</dbReference>
<dbReference type="OrthoDB" id="10421725at2759"/>
<proteinExistence type="predicted"/>
<evidence type="ECO:0000313" key="2">
    <source>
        <dbReference type="EMBL" id="EUC36144.1"/>
    </source>
</evidence>